<protein>
    <submittedName>
        <fullName evidence="2">ROK family transcriptional regulator</fullName>
    </submittedName>
</protein>
<organism evidence="2 3">
    <name type="scientific">Actinocorallia longicatena</name>
    <dbReference type="NCBI Taxonomy" id="111803"/>
    <lineage>
        <taxon>Bacteria</taxon>
        <taxon>Bacillati</taxon>
        <taxon>Actinomycetota</taxon>
        <taxon>Actinomycetes</taxon>
        <taxon>Streptosporangiales</taxon>
        <taxon>Thermomonosporaceae</taxon>
        <taxon>Actinocorallia</taxon>
    </lineage>
</organism>
<gene>
    <name evidence="2" type="ORF">GCM10010468_79120</name>
</gene>
<reference evidence="3" key="1">
    <citation type="journal article" date="2019" name="Int. J. Syst. Evol. Microbiol.">
        <title>The Global Catalogue of Microorganisms (GCM) 10K type strain sequencing project: providing services to taxonomists for standard genome sequencing and annotation.</title>
        <authorList>
            <consortium name="The Broad Institute Genomics Platform"/>
            <consortium name="The Broad Institute Genome Sequencing Center for Infectious Disease"/>
            <person name="Wu L."/>
            <person name="Ma J."/>
        </authorList>
    </citation>
    <scope>NUCLEOTIDE SEQUENCE [LARGE SCALE GENOMIC DNA]</scope>
    <source>
        <strain evidence="3">JCM 9377</strain>
    </source>
</reference>
<dbReference type="Gene3D" id="1.10.10.10">
    <property type="entry name" value="Winged helix-like DNA-binding domain superfamily/Winged helix DNA-binding domain"/>
    <property type="match status" value="1"/>
</dbReference>
<dbReference type="InterPro" id="IPR000600">
    <property type="entry name" value="ROK"/>
</dbReference>
<dbReference type="InterPro" id="IPR036388">
    <property type="entry name" value="WH-like_DNA-bd_sf"/>
</dbReference>
<dbReference type="PANTHER" id="PTHR18964:SF149">
    <property type="entry name" value="BIFUNCTIONAL UDP-N-ACETYLGLUCOSAMINE 2-EPIMERASE_N-ACETYLMANNOSAMINE KINASE"/>
    <property type="match status" value="1"/>
</dbReference>
<dbReference type="Proteomes" id="UP001501237">
    <property type="component" value="Unassembled WGS sequence"/>
</dbReference>
<evidence type="ECO:0000313" key="2">
    <source>
        <dbReference type="EMBL" id="GAA3241755.1"/>
    </source>
</evidence>
<comment type="similarity">
    <text evidence="1">Belongs to the ROK (NagC/XylR) family.</text>
</comment>
<comment type="caution">
    <text evidence="2">The sequence shown here is derived from an EMBL/GenBank/DDBJ whole genome shotgun (WGS) entry which is preliminary data.</text>
</comment>
<dbReference type="EMBL" id="BAAAUV010000047">
    <property type="protein sequence ID" value="GAA3241755.1"/>
    <property type="molecule type" value="Genomic_DNA"/>
</dbReference>
<keyword evidence="3" id="KW-1185">Reference proteome</keyword>
<dbReference type="PANTHER" id="PTHR18964">
    <property type="entry name" value="ROK (REPRESSOR, ORF, KINASE) FAMILY"/>
    <property type="match status" value="1"/>
</dbReference>
<dbReference type="Gene3D" id="3.30.420.40">
    <property type="match status" value="2"/>
</dbReference>
<dbReference type="RefSeq" id="WP_344839464.1">
    <property type="nucleotide sequence ID" value="NZ_BAAAUV010000047.1"/>
</dbReference>
<sequence length="346" mass="36612">MPADSRTARRINDRAALDVIASAGRLSRTDLRERTGLTQPTVIDLVNRLLAAGLIEPAGPSDEIRPGRRPEQYAIATTTGRVAALHLTPDSLTAALGDVSGRTFPPVTVPHTEAPLTSQLDALIDLAFTTAALSRTPLTSAVLAVHDPTADDRDTRLTSTTAAARTALSCPVTLEHETTLTAIAEHHFGSARDQADFTLLWLGDDLSLAHLTHGTPLPGTPGDIGTLPLPRPTREEPAPLRSGFRETSFQDLASTTALQSLARTHSLTHPTLEANLKAAVSASFAAPIHPFLQETATRISLALHTITTLLTPTTIVLAGPTTTAATPLLPALAEHALSTRTTFRML</sequence>
<dbReference type="SUPFAM" id="SSF53067">
    <property type="entry name" value="Actin-like ATPase domain"/>
    <property type="match status" value="1"/>
</dbReference>
<evidence type="ECO:0000256" key="1">
    <source>
        <dbReference type="ARBA" id="ARBA00006479"/>
    </source>
</evidence>
<name>A0ABP6QRQ0_9ACTN</name>
<accession>A0ABP6QRQ0</accession>
<dbReference type="SUPFAM" id="SSF46785">
    <property type="entry name" value="Winged helix' DNA-binding domain"/>
    <property type="match status" value="1"/>
</dbReference>
<evidence type="ECO:0000313" key="3">
    <source>
        <dbReference type="Proteomes" id="UP001501237"/>
    </source>
</evidence>
<proteinExistence type="inferred from homology"/>
<dbReference type="Pfam" id="PF13412">
    <property type="entry name" value="HTH_24"/>
    <property type="match status" value="1"/>
</dbReference>
<dbReference type="InterPro" id="IPR043129">
    <property type="entry name" value="ATPase_NBD"/>
</dbReference>
<dbReference type="InterPro" id="IPR036390">
    <property type="entry name" value="WH_DNA-bd_sf"/>
</dbReference>